<keyword evidence="2" id="KW-1185">Reference proteome</keyword>
<dbReference type="RefSeq" id="WP_381735235.1">
    <property type="nucleotide sequence ID" value="NZ_BAAASB010000028.1"/>
</dbReference>
<dbReference type="InterPro" id="IPR054188">
    <property type="entry name" value="DUF6893"/>
</dbReference>
<protein>
    <submittedName>
        <fullName evidence="1">DUF6893 family small protein</fullName>
    </submittedName>
</protein>
<comment type="caution">
    <text evidence="1">The sequence shown here is derived from an EMBL/GenBank/DDBJ whole genome shotgun (WGS) entry which is preliminary data.</text>
</comment>
<dbReference type="Proteomes" id="UP001596160">
    <property type="component" value="Unassembled WGS sequence"/>
</dbReference>
<name>A0ABW0AQZ2_9ACTN</name>
<dbReference type="EMBL" id="JBHSKP010000029">
    <property type="protein sequence ID" value="MFC5156098.1"/>
    <property type="molecule type" value="Genomic_DNA"/>
</dbReference>
<dbReference type="Pfam" id="PF21833">
    <property type="entry name" value="DUF6893"/>
    <property type="match status" value="1"/>
</dbReference>
<accession>A0ABW0AQZ2</accession>
<organism evidence="1 2">
    <name type="scientific">Streptomyces amakusaensis</name>
    <dbReference type="NCBI Taxonomy" id="67271"/>
    <lineage>
        <taxon>Bacteria</taxon>
        <taxon>Bacillati</taxon>
        <taxon>Actinomycetota</taxon>
        <taxon>Actinomycetes</taxon>
        <taxon>Kitasatosporales</taxon>
        <taxon>Streptomycetaceae</taxon>
        <taxon>Streptomyces</taxon>
    </lineage>
</organism>
<gene>
    <name evidence="1" type="ORF">ACFPRH_30750</name>
</gene>
<evidence type="ECO:0000313" key="2">
    <source>
        <dbReference type="Proteomes" id="UP001596160"/>
    </source>
</evidence>
<sequence>MLKTVFATALGAAAAVVLWQTLPDLKRYLRISRM</sequence>
<proteinExistence type="predicted"/>
<evidence type="ECO:0000313" key="1">
    <source>
        <dbReference type="EMBL" id="MFC5156098.1"/>
    </source>
</evidence>
<reference evidence="2" key="1">
    <citation type="journal article" date="2019" name="Int. J. Syst. Evol. Microbiol.">
        <title>The Global Catalogue of Microorganisms (GCM) 10K type strain sequencing project: providing services to taxonomists for standard genome sequencing and annotation.</title>
        <authorList>
            <consortium name="The Broad Institute Genomics Platform"/>
            <consortium name="The Broad Institute Genome Sequencing Center for Infectious Disease"/>
            <person name="Wu L."/>
            <person name="Ma J."/>
        </authorList>
    </citation>
    <scope>NUCLEOTIDE SEQUENCE [LARGE SCALE GENOMIC DNA]</scope>
    <source>
        <strain evidence="2">PCU 266</strain>
    </source>
</reference>